<keyword evidence="2" id="KW-1185">Reference proteome</keyword>
<organism evidence="1 2">
    <name type="scientific">Kribbella solani</name>
    <dbReference type="NCBI Taxonomy" id="236067"/>
    <lineage>
        <taxon>Bacteria</taxon>
        <taxon>Bacillati</taxon>
        <taxon>Actinomycetota</taxon>
        <taxon>Actinomycetes</taxon>
        <taxon>Propionibacteriales</taxon>
        <taxon>Kribbellaceae</taxon>
        <taxon>Kribbella</taxon>
    </lineage>
</organism>
<dbReference type="EMBL" id="JACHNF010000001">
    <property type="protein sequence ID" value="MBB5979764.1"/>
    <property type="molecule type" value="Genomic_DNA"/>
</dbReference>
<reference evidence="1 2" key="1">
    <citation type="submission" date="2020-08" db="EMBL/GenBank/DDBJ databases">
        <title>Sequencing the genomes of 1000 actinobacteria strains.</title>
        <authorList>
            <person name="Klenk H.-P."/>
        </authorList>
    </citation>
    <scope>NUCLEOTIDE SEQUENCE [LARGE SCALE GENOMIC DNA]</scope>
    <source>
        <strain evidence="1 2">DSM 17294</strain>
    </source>
</reference>
<dbReference type="RefSeq" id="WP_184834983.1">
    <property type="nucleotide sequence ID" value="NZ_BAAAVN010000006.1"/>
</dbReference>
<dbReference type="AlphaFoldDB" id="A0A841DKX0"/>
<dbReference type="Proteomes" id="UP000558997">
    <property type="component" value="Unassembled WGS sequence"/>
</dbReference>
<gene>
    <name evidence="1" type="ORF">HDA44_003105</name>
</gene>
<comment type="caution">
    <text evidence="1">The sequence shown here is derived from an EMBL/GenBank/DDBJ whole genome shotgun (WGS) entry which is preliminary data.</text>
</comment>
<accession>A0A841DKX0</accession>
<proteinExistence type="predicted"/>
<protein>
    <recommendedName>
        <fullName evidence="3">Alpha/beta hydrolase</fullName>
    </recommendedName>
</protein>
<evidence type="ECO:0008006" key="3">
    <source>
        <dbReference type="Google" id="ProtNLM"/>
    </source>
</evidence>
<evidence type="ECO:0000313" key="1">
    <source>
        <dbReference type="EMBL" id="MBB5979764.1"/>
    </source>
</evidence>
<sequence length="55" mass="5886">MQKVVSKDGTEIAYDVTGNGPGPVLIAGAFTGRAYFRRVRRVRRGAVADVHGGRV</sequence>
<name>A0A841DKX0_9ACTN</name>
<evidence type="ECO:0000313" key="2">
    <source>
        <dbReference type="Proteomes" id="UP000558997"/>
    </source>
</evidence>